<dbReference type="AlphaFoldDB" id="A0AA35KIF8"/>
<dbReference type="InterPro" id="IPR056024">
    <property type="entry name" value="DUF7605"/>
</dbReference>
<keyword evidence="4" id="KW-1185">Reference proteome</keyword>
<gene>
    <name evidence="3" type="ORF">PODLI_1B004812</name>
</gene>
<dbReference type="PANTHER" id="PTHR36681:SF3">
    <property type="entry name" value="NUCLEAR GTPASE, GERMINAL CENTER-ASSOCIATED, TANDEM DUPLICATE 3"/>
    <property type="match status" value="1"/>
</dbReference>
<accession>A0AA35KIF8</accession>
<protein>
    <recommendedName>
        <fullName evidence="2">DUF7605 domain-containing protein</fullName>
    </recommendedName>
</protein>
<dbReference type="Proteomes" id="UP001178461">
    <property type="component" value="Chromosome 7"/>
</dbReference>
<feature type="region of interest" description="Disordered" evidence="1">
    <location>
        <begin position="238"/>
        <end position="271"/>
    </location>
</feature>
<dbReference type="PANTHER" id="PTHR36681">
    <property type="entry name" value="NUCLEAR GTPASE, GERMINAL CENTER-ASSOCIATED, TANDEM DUPLICATE 3"/>
    <property type="match status" value="1"/>
</dbReference>
<name>A0AA35KIF8_9SAUR</name>
<dbReference type="EMBL" id="OX395132">
    <property type="protein sequence ID" value="CAI5778775.1"/>
    <property type="molecule type" value="Genomic_DNA"/>
</dbReference>
<proteinExistence type="predicted"/>
<feature type="region of interest" description="Disordered" evidence="1">
    <location>
        <begin position="156"/>
        <end position="179"/>
    </location>
</feature>
<dbReference type="Pfam" id="PF24564">
    <property type="entry name" value="DUF7605"/>
    <property type="match status" value="1"/>
</dbReference>
<evidence type="ECO:0000313" key="4">
    <source>
        <dbReference type="Proteomes" id="UP001178461"/>
    </source>
</evidence>
<evidence type="ECO:0000259" key="2">
    <source>
        <dbReference type="Pfam" id="PF24564"/>
    </source>
</evidence>
<sequence length="706" mass="79693">MQEVTQHLGTVKHICAETATEFRAAIERFIDSRTDNLREMKGGEFWPIVKCVRIRLAKAEVLRTGAVLVDLPGVRDANAARDSVAKEYLKNCRAVWVVASITRAVDDKTAKETLSASSDSFNITDIVRNLDLRGEIQPIEDEVRELDNQKMQAEREKERLYASLQQEQPSPWERPGCDASDSAWLQRRHDLLEKEFRISALQRQKEAKLREISLICVRARNKYSKEQIQLEFSASLEDMTRKAASPESEEDGDEDLEEGDATRSDSGNAGEVESLHGKLQVFTVSSTEYLKLCGKLIRDGQPQVFHDPQDTEIPALKAFAMRTALKHSMGAAEKLIRDLARVLSQIVNYLTSQRAETDIQESVWQSLQQLPSLLQEAIDCSLRETQHCLEGLLFASLGKGTSRAKELCQDVVRSWGCPVNGYPHATYRAVCNHHGLYASPTLNCVVDFNSHLAKPIWETLAVTWNKVFNCQLKDAIQGFAAAILDKLRRFFKDLRKKLCKHSGVAAAIHTIRRQQMEAASARLLNFTLSLMDYITERQRSFSRILTPEIRTRMEPAYAACTQMSGPGYFQRMKACMEHFISTEKHTIFDSAANLLQERLKLLQQHIGARFQDLAQELQTSLKMQLEPLLKPVQKNAKITSELMTICAKVDKICRCSCVSYILPCPTQREDSFPEMRRGLQGSQDPPSSLATCMDVRIGAVSLAPSR</sequence>
<reference evidence="3" key="1">
    <citation type="submission" date="2022-12" db="EMBL/GenBank/DDBJ databases">
        <authorList>
            <person name="Alioto T."/>
            <person name="Alioto T."/>
            <person name="Gomez Garrido J."/>
        </authorList>
    </citation>
    <scope>NUCLEOTIDE SEQUENCE</scope>
</reference>
<evidence type="ECO:0000256" key="1">
    <source>
        <dbReference type="SAM" id="MobiDB-lite"/>
    </source>
</evidence>
<feature type="domain" description="DUF7605" evidence="2">
    <location>
        <begin position="406"/>
        <end position="583"/>
    </location>
</feature>
<organism evidence="3 4">
    <name type="scientific">Podarcis lilfordi</name>
    <name type="common">Lilford's wall lizard</name>
    <dbReference type="NCBI Taxonomy" id="74358"/>
    <lineage>
        <taxon>Eukaryota</taxon>
        <taxon>Metazoa</taxon>
        <taxon>Chordata</taxon>
        <taxon>Craniata</taxon>
        <taxon>Vertebrata</taxon>
        <taxon>Euteleostomi</taxon>
        <taxon>Lepidosauria</taxon>
        <taxon>Squamata</taxon>
        <taxon>Bifurcata</taxon>
        <taxon>Unidentata</taxon>
        <taxon>Episquamata</taxon>
        <taxon>Laterata</taxon>
        <taxon>Lacertibaenia</taxon>
        <taxon>Lacertidae</taxon>
        <taxon>Podarcis</taxon>
    </lineage>
</organism>
<feature type="compositionally biased region" description="Acidic residues" evidence="1">
    <location>
        <begin position="247"/>
        <end position="259"/>
    </location>
</feature>
<evidence type="ECO:0000313" key="3">
    <source>
        <dbReference type="EMBL" id="CAI5778775.1"/>
    </source>
</evidence>